<dbReference type="EMBL" id="JACBAF010002049">
    <property type="protein sequence ID" value="KAF7169196.1"/>
    <property type="molecule type" value="Genomic_DNA"/>
</dbReference>
<dbReference type="OrthoDB" id="3057168at2759"/>
<accession>A0A8H6Q9W9</accession>
<gene>
    <name evidence="1" type="ORF">CNMCM5793_009336</name>
    <name evidence="2" type="ORF">CNMCM6106_004145</name>
</gene>
<evidence type="ECO:0000313" key="3">
    <source>
        <dbReference type="Proteomes" id="UP000630445"/>
    </source>
</evidence>
<keyword evidence="3" id="KW-1185">Reference proteome</keyword>
<dbReference type="Proteomes" id="UP000630445">
    <property type="component" value="Unassembled WGS sequence"/>
</dbReference>
<comment type="caution">
    <text evidence="2">The sequence shown here is derived from an EMBL/GenBank/DDBJ whole genome shotgun (WGS) entry which is preliminary data.</text>
</comment>
<dbReference type="AlphaFoldDB" id="A0A8H6Q9W9"/>
<evidence type="ECO:0000313" key="1">
    <source>
        <dbReference type="EMBL" id="KAF7121783.1"/>
    </source>
</evidence>
<evidence type="ECO:0000313" key="2">
    <source>
        <dbReference type="EMBL" id="KAF7169196.1"/>
    </source>
</evidence>
<protein>
    <submittedName>
        <fullName evidence="2">Uncharacterized protein</fullName>
    </submittedName>
</protein>
<proteinExistence type="predicted"/>
<sequence>MINHASHYFISDAATGRHKGLEKPKAMALSDGEIRMLQKSEAANSDDVVTKARYLFAGVEMKDDDSDYDSELDPDFVKCHLKKNDNDPRGSDISLAAARNLYRTDLAGNEFIHESVRDRSLAKWPCAALKGPRDEQSWNLASGKQISEV</sequence>
<dbReference type="EMBL" id="JACBAD010002039">
    <property type="protein sequence ID" value="KAF7121783.1"/>
    <property type="molecule type" value="Genomic_DNA"/>
</dbReference>
<dbReference type="Proteomes" id="UP000662466">
    <property type="component" value="Unassembled WGS sequence"/>
</dbReference>
<reference evidence="2" key="1">
    <citation type="submission" date="2020-06" db="EMBL/GenBank/DDBJ databases">
        <title>Draft genome sequences of strains closely related to Aspergillus parafelis and Aspergillus hiratsukae.</title>
        <authorList>
            <person name="Dos Santos R.A.C."/>
            <person name="Rivero-Menendez O."/>
            <person name="Steenwyk J.L."/>
            <person name="Mead M.E."/>
            <person name="Goldman G.H."/>
            <person name="Alastruey-Izquierdo A."/>
            <person name="Rokas A."/>
        </authorList>
    </citation>
    <scope>NUCLEOTIDE SEQUENCE</scope>
    <source>
        <strain evidence="1">CNM-CM5793</strain>
        <strain evidence="2">CNM-CM6106</strain>
    </source>
</reference>
<evidence type="ECO:0000313" key="4">
    <source>
        <dbReference type="Proteomes" id="UP000662466"/>
    </source>
</evidence>
<name>A0A8H6Q9W9_9EURO</name>
<organism evidence="2 4">
    <name type="scientific">Aspergillus hiratsukae</name>
    <dbReference type="NCBI Taxonomy" id="1194566"/>
    <lineage>
        <taxon>Eukaryota</taxon>
        <taxon>Fungi</taxon>
        <taxon>Dikarya</taxon>
        <taxon>Ascomycota</taxon>
        <taxon>Pezizomycotina</taxon>
        <taxon>Eurotiomycetes</taxon>
        <taxon>Eurotiomycetidae</taxon>
        <taxon>Eurotiales</taxon>
        <taxon>Aspergillaceae</taxon>
        <taxon>Aspergillus</taxon>
        <taxon>Aspergillus subgen. Fumigati</taxon>
    </lineage>
</organism>